<dbReference type="Pfam" id="PF02801">
    <property type="entry name" value="Ketoacyl-synt_C"/>
    <property type="match status" value="1"/>
</dbReference>
<dbReference type="InterPro" id="IPR036291">
    <property type="entry name" value="NAD(P)-bd_dom_sf"/>
</dbReference>
<dbReference type="SMART" id="SM01294">
    <property type="entry name" value="PKS_PP_betabranch"/>
    <property type="match status" value="1"/>
</dbReference>
<dbReference type="InterPro" id="IPR009081">
    <property type="entry name" value="PP-bd_ACP"/>
</dbReference>
<dbReference type="InterPro" id="IPR016039">
    <property type="entry name" value="Thiolase-like"/>
</dbReference>
<dbReference type="Pfam" id="PF08659">
    <property type="entry name" value="KR"/>
    <property type="match status" value="1"/>
</dbReference>
<feature type="active site" description="Proton acceptor; for dehydratase activity" evidence="4">
    <location>
        <position position="972"/>
    </location>
</feature>
<dbReference type="EMBL" id="JBHUEQ010000015">
    <property type="protein sequence ID" value="MFD1745539.1"/>
    <property type="molecule type" value="Genomic_DNA"/>
</dbReference>
<dbReference type="Gene3D" id="3.40.366.10">
    <property type="entry name" value="Malonyl-Coenzyme A Acyl Carrier Protein, domain 2"/>
    <property type="match status" value="1"/>
</dbReference>
<dbReference type="InterPro" id="IPR020807">
    <property type="entry name" value="PKS_DH"/>
</dbReference>
<dbReference type="Pfam" id="PF00550">
    <property type="entry name" value="PP-binding"/>
    <property type="match status" value="1"/>
</dbReference>
<dbReference type="InterPro" id="IPR018201">
    <property type="entry name" value="Ketoacyl_synth_AS"/>
</dbReference>
<dbReference type="Pfam" id="PF16197">
    <property type="entry name" value="KAsynt_C_assoc"/>
    <property type="match status" value="1"/>
</dbReference>
<organism evidence="10 11">
    <name type="scientific">Rhizobium helianthi</name>
    <dbReference type="NCBI Taxonomy" id="1132695"/>
    <lineage>
        <taxon>Bacteria</taxon>
        <taxon>Pseudomonadati</taxon>
        <taxon>Pseudomonadota</taxon>
        <taxon>Alphaproteobacteria</taxon>
        <taxon>Hyphomicrobiales</taxon>
        <taxon>Rhizobiaceae</taxon>
        <taxon>Rhizobium/Agrobacterium group</taxon>
        <taxon>Rhizobium</taxon>
    </lineage>
</organism>
<dbReference type="PANTHER" id="PTHR43775:SF51">
    <property type="entry name" value="INACTIVE PHENOLPHTHIOCEROL SYNTHESIS POLYKETIDE SYNTHASE TYPE I PKS1-RELATED"/>
    <property type="match status" value="1"/>
</dbReference>
<dbReference type="Gene3D" id="3.40.50.1820">
    <property type="entry name" value="alpha/beta hydrolase"/>
    <property type="match status" value="1"/>
</dbReference>
<evidence type="ECO:0000256" key="1">
    <source>
        <dbReference type="ARBA" id="ARBA00022450"/>
    </source>
</evidence>
<evidence type="ECO:0000256" key="5">
    <source>
        <dbReference type="SAM" id="Coils"/>
    </source>
</evidence>
<dbReference type="InterPro" id="IPR016035">
    <property type="entry name" value="Acyl_Trfase/lysoPLipase"/>
</dbReference>
<dbReference type="PROSITE" id="PS00606">
    <property type="entry name" value="KS3_1"/>
    <property type="match status" value="1"/>
</dbReference>
<feature type="domain" description="PKS/mFAS DH" evidence="9">
    <location>
        <begin position="940"/>
        <end position="1230"/>
    </location>
</feature>
<dbReference type="SUPFAM" id="SSF52151">
    <property type="entry name" value="FabD/lysophospholipase-like"/>
    <property type="match status" value="1"/>
</dbReference>
<dbReference type="Gene3D" id="3.40.50.720">
    <property type="entry name" value="NAD(P)-binding Rossmann-like Domain"/>
    <property type="match status" value="1"/>
</dbReference>
<dbReference type="Pfam" id="PF00975">
    <property type="entry name" value="Thioesterase"/>
    <property type="match status" value="1"/>
</dbReference>
<dbReference type="Pfam" id="PF00698">
    <property type="entry name" value="Acyl_transf_1"/>
    <property type="match status" value="1"/>
</dbReference>
<dbReference type="InterPro" id="IPR036736">
    <property type="entry name" value="ACP-like_sf"/>
</dbReference>
<dbReference type="InterPro" id="IPR001031">
    <property type="entry name" value="Thioesterase"/>
</dbReference>
<dbReference type="InterPro" id="IPR049900">
    <property type="entry name" value="PKS_mFAS_DH"/>
</dbReference>
<dbReference type="SMART" id="SM00822">
    <property type="entry name" value="PKS_KR"/>
    <property type="match status" value="1"/>
</dbReference>
<dbReference type="Gene3D" id="3.40.47.10">
    <property type="match status" value="1"/>
</dbReference>
<feature type="region of interest" description="N-terminal hotdog fold" evidence="4">
    <location>
        <begin position="940"/>
        <end position="1071"/>
    </location>
</feature>
<feature type="region of interest" description="Disordered" evidence="6">
    <location>
        <begin position="1796"/>
        <end position="1816"/>
    </location>
</feature>
<dbReference type="InterPro" id="IPR020806">
    <property type="entry name" value="PKS_PP-bd"/>
</dbReference>
<keyword evidence="5" id="KW-0175">Coiled coil</keyword>
<accession>A0ABW4M2X1</accession>
<dbReference type="InterPro" id="IPR049552">
    <property type="entry name" value="PKS_DH_N"/>
</dbReference>
<evidence type="ECO:0000256" key="6">
    <source>
        <dbReference type="SAM" id="MobiDB-lite"/>
    </source>
</evidence>
<dbReference type="SUPFAM" id="SSF53474">
    <property type="entry name" value="alpha/beta-Hydrolases"/>
    <property type="match status" value="1"/>
</dbReference>
<dbReference type="Pfam" id="PF21089">
    <property type="entry name" value="PKS_DH_N"/>
    <property type="match status" value="1"/>
</dbReference>
<dbReference type="PROSITE" id="PS52019">
    <property type="entry name" value="PKS_MFAS_DH"/>
    <property type="match status" value="1"/>
</dbReference>
<sequence>MNKIEQLSEALRSSLMANEDLKRLNRQLANASREPIAILSTSCRLPGGVTNADALWDLVESGGDAIGPLPLDRGWQLDALLQNRGETRNTPGMWQGGFLEDANAFDAAFFGISDREAMAMDPQHRLLLETTWEVIENAHILPGSLKKTSTGVFIGTTYQAYVPQIYDRAPELDGYRLQGGLSSMASGRVSYTFGLNGPSVTVDTACSSSLVAVHMAVQSLRAQECSLAIAGGATIVASPEVYVEFARQNGLAADGRCKAFSETADGTAFSEGVGMVLLARLSDALKLGYPILAVIRGSAINHDGASNGLTAPSGPAQEKVIARALKNAGLTTTDIDIVEAHGTGTALGDPIEANALINTYGQKRPPDRPLWLGSLKSNVGHVQAASGVVGLIKMVMALRHGIMPRTLHADLPSSKIEWSAGAVSLLNDARPWPDADRPRRAAVSSFGFSGTNSHVILEQAPEQRQDADAEGPDTQRASLPYMLPISATTSTALKTQAARMATYLTHSTQEDLATVCASMATGRTHFDHRAVCIGSAREELIAALEALAKADTASGLTQGVRAASTTSAFLFSGQGSQWAGMGRQLSQHLPAFTRHLDEIIAALDPHLPQGLADVIFAEAGSPQAALLDRTDFTQPALFAIEVALYRTLEELGVKPDYLCGHSIGEVAAAHIAGIFALADAARFVALRGRLMQDIESPGKMLAIEATEAQVLDTLAGLENQVSIAAINAPNSIVISGDTDVVLSLAEEWKKRGVRISQLKVSHAFHSPHIEAVVEELHRLAASLSLAAPTMPIVSTVTGALLTDEEARSPRYWARQARLPVRYADAVQFLHAQDVTAYVEVGPDAVLATLAQSSLATLRQKDGQQMHTLAVMRRNRNDARVFASALASLHVRGHTVDWAKLYTTTRRVDLPTYAFQRRRFWYKPKTLTPGGTGHDRTPTIHPFLHPGIELADRQGVIFSGRMNATAHAWMLDHAIEGVAINAGATTAELILAAGSTIGLSRLDSLVLLENLPLPHDGDVEIQLRISAPSDGAASVDVYFRALAAKDDDGYNDGESNWHRHATARLLSAEGAPSVWLDLAQWPPRQADLIEHQSLYGKLEEHGVHLGPAFQLITSAWRKGQDIYIEAEMPLSDEQAGEPSFLIHPALLDAGLQASLLQAAPIDGFRQLFSIGGLQVYRSKVERIRACVRLKSGQVPDNGHSEHSVRIADHAGVPVAEIASIVLRAADSGSRKANRLPVYRVEWPAISRSGEETDPATCWITPDGKPSGLLSGPPSDRIVSDMAEALRGLDAGAFACAALLCPQRVLENADDALEMTLAVVRAVQTWLAEPATQALPLFVVTQNAVDITGKGALLNLTQAPLWGLLRCVQWEHPQRIVLLDLEPGADPAAAVSLAWTAAQEGDVQLAVRNGQLLAARLAKHDLVQSLPMATASEAAQPGRGTGTALITGAGSLGTLVARHLAQTRHYERIVLASRRGAEAPGLVSLLELSSPDTEILVEQCDVADRNELERLLHRISTRSTLKAVIHTAGISEPVSFADLTIDAVTKVMRPKVDAAWALHDLTRDMQLDAFILFSSAVGVVGLKDQSHYGAANSFLDALAAYRRSLGLPATSLSWGMWDYSTEMGDQLGAERLASVISAGYRMISADYGLGVIAAALQPQQGAEQGLLLPARFDLRRLATASPSALLSNLLAHSSPRTKGQDFKTEYSSQDEGNRLAFLLQTVRDLACKVLRNPDPSSIGTDTEFRSLGFDSLTSIEIVAELSTLMGLSLPSTAVFDHSTPRSLATFLKQELEAKGLRKSSTESIADASEPPKQSAPESLGRMMLHAIEQGRSAEGRAILKGAAGFRPMFEAALPADGGPQPVWLNESGEAPLLICLNSFIPSLGDYTYRRLANTLAGRFDVAAISLPGYCADEALPARVEALGKTLAETVRECAGDRPFALAGFSTGGLAAYAAAEHLQAGPHKMQSLILIDTFHPRFMTDEAMQNALSEWVRTAGLLTAQDDAGLTAMAWYLDLFLNSWSPKSLKVPLCLIQARDGLTDVPPEDWAEPWGALASRVTVPGRHFTLLREDVAETAAKLAEMATAHGLRRAMKDAG</sequence>
<comment type="caution">
    <text evidence="10">The sequence shown here is derived from an EMBL/GenBank/DDBJ whole genome shotgun (WGS) entry which is preliminary data.</text>
</comment>
<dbReference type="InterPro" id="IPR057326">
    <property type="entry name" value="KR_dom"/>
</dbReference>
<dbReference type="InterPro" id="IPR042104">
    <property type="entry name" value="PKS_dehydratase_sf"/>
</dbReference>
<evidence type="ECO:0000259" key="7">
    <source>
        <dbReference type="PROSITE" id="PS50075"/>
    </source>
</evidence>
<dbReference type="Proteomes" id="UP001597322">
    <property type="component" value="Unassembled WGS sequence"/>
</dbReference>
<dbReference type="SMART" id="SM00823">
    <property type="entry name" value="PKS_PP"/>
    <property type="match status" value="1"/>
</dbReference>
<dbReference type="SUPFAM" id="SSF55048">
    <property type="entry name" value="Probable ACP-binding domain of malonyl-CoA ACP transacylase"/>
    <property type="match status" value="1"/>
</dbReference>
<dbReference type="SMART" id="SM00826">
    <property type="entry name" value="PKS_DH"/>
    <property type="match status" value="1"/>
</dbReference>
<evidence type="ECO:0000256" key="4">
    <source>
        <dbReference type="PROSITE-ProRule" id="PRU01363"/>
    </source>
</evidence>
<feature type="region of interest" description="C-terminal hotdog fold" evidence="4">
    <location>
        <begin position="1085"/>
        <end position="1230"/>
    </location>
</feature>
<dbReference type="RefSeq" id="WP_377399391.1">
    <property type="nucleotide sequence ID" value="NZ_JBHUEQ010000015.1"/>
</dbReference>
<dbReference type="InterPro" id="IPR055123">
    <property type="entry name" value="SpnB-like_Rossmann"/>
</dbReference>
<name>A0ABW4M2X1_9HYPH</name>
<evidence type="ECO:0000256" key="2">
    <source>
        <dbReference type="ARBA" id="ARBA00022553"/>
    </source>
</evidence>
<dbReference type="InterPro" id="IPR006162">
    <property type="entry name" value="Ppantetheine_attach_site"/>
</dbReference>
<dbReference type="Pfam" id="PF22953">
    <property type="entry name" value="SpnB_Rossmann"/>
    <property type="match status" value="1"/>
</dbReference>
<dbReference type="Pfam" id="PF00109">
    <property type="entry name" value="ketoacyl-synt"/>
    <property type="match status" value="1"/>
</dbReference>
<dbReference type="PANTHER" id="PTHR43775">
    <property type="entry name" value="FATTY ACID SYNTHASE"/>
    <property type="match status" value="1"/>
</dbReference>
<dbReference type="SMART" id="SM00824">
    <property type="entry name" value="PKS_TE"/>
    <property type="match status" value="1"/>
</dbReference>
<dbReference type="InterPro" id="IPR001227">
    <property type="entry name" value="Ac_transferase_dom_sf"/>
</dbReference>
<proteinExistence type="predicted"/>
<feature type="domain" description="Ketosynthase family 3 (KS3)" evidence="8">
    <location>
        <begin position="33"/>
        <end position="459"/>
    </location>
</feature>
<protein>
    <submittedName>
        <fullName evidence="10">Type I polyketide synthase</fullName>
    </submittedName>
</protein>
<dbReference type="InterPro" id="IPR014030">
    <property type="entry name" value="Ketoacyl_synth_N"/>
</dbReference>
<keyword evidence="11" id="KW-1185">Reference proteome</keyword>
<evidence type="ECO:0000313" key="10">
    <source>
        <dbReference type="EMBL" id="MFD1745539.1"/>
    </source>
</evidence>
<dbReference type="Pfam" id="PF14765">
    <property type="entry name" value="PS-DH"/>
    <property type="match status" value="1"/>
</dbReference>
<dbReference type="InterPro" id="IPR013968">
    <property type="entry name" value="PKS_KR"/>
</dbReference>
<dbReference type="PROSITE" id="PS50075">
    <property type="entry name" value="CARRIER"/>
    <property type="match status" value="1"/>
</dbReference>
<keyword evidence="3" id="KW-0808">Transferase</keyword>
<dbReference type="InterPro" id="IPR020802">
    <property type="entry name" value="TesA-like"/>
</dbReference>
<feature type="coiled-coil region" evidence="5">
    <location>
        <begin position="4"/>
        <end position="34"/>
    </location>
</feature>
<dbReference type="PROSITE" id="PS52004">
    <property type="entry name" value="KS3_2"/>
    <property type="match status" value="1"/>
</dbReference>
<dbReference type="Gene3D" id="1.10.1200.10">
    <property type="entry name" value="ACP-like"/>
    <property type="match status" value="1"/>
</dbReference>
<dbReference type="InterPro" id="IPR014043">
    <property type="entry name" value="Acyl_transferase_dom"/>
</dbReference>
<dbReference type="InterPro" id="IPR049551">
    <property type="entry name" value="PKS_DH_C"/>
</dbReference>
<feature type="domain" description="Carrier" evidence="7">
    <location>
        <begin position="1714"/>
        <end position="1789"/>
    </location>
</feature>
<reference evidence="11" key="1">
    <citation type="journal article" date="2019" name="Int. J. Syst. Evol. Microbiol.">
        <title>The Global Catalogue of Microorganisms (GCM) 10K type strain sequencing project: providing services to taxonomists for standard genome sequencing and annotation.</title>
        <authorList>
            <consortium name="The Broad Institute Genomics Platform"/>
            <consortium name="The Broad Institute Genome Sequencing Center for Infectious Disease"/>
            <person name="Wu L."/>
            <person name="Ma J."/>
        </authorList>
    </citation>
    <scope>NUCLEOTIDE SEQUENCE [LARGE SCALE GENOMIC DNA]</scope>
    <source>
        <strain evidence="11">CG52</strain>
    </source>
</reference>
<evidence type="ECO:0000259" key="9">
    <source>
        <dbReference type="PROSITE" id="PS52019"/>
    </source>
</evidence>
<dbReference type="InterPro" id="IPR029058">
    <property type="entry name" value="AB_hydrolase_fold"/>
</dbReference>
<dbReference type="CDD" id="cd08956">
    <property type="entry name" value="KR_3_FAS_SDR_x"/>
    <property type="match status" value="1"/>
</dbReference>
<dbReference type="SMART" id="SM00825">
    <property type="entry name" value="PKS_KS"/>
    <property type="match status" value="1"/>
</dbReference>
<dbReference type="InterPro" id="IPR050091">
    <property type="entry name" value="PKS_NRPS_Biosynth_Enz"/>
</dbReference>
<dbReference type="InterPro" id="IPR016036">
    <property type="entry name" value="Malonyl_transacylase_ACP-bd"/>
</dbReference>
<keyword evidence="2" id="KW-0597">Phosphoprotein</keyword>
<keyword evidence="1" id="KW-0596">Phosphopantetheine</keyword>
<dbReference type="SMART" id="SM00827">
    <property type="entry name" value="PKS_AT"/>
    <property type="match status" value="1"/>
</dbReference>
<evidence type="ECO:0000259" key="8">
    <source>
        <dbReference type="PROSITE" id="PS52004"/>
    </source>
</evidence>
<dbReference type="CDD" id="cd00833">
    <property type="entry name" value="PKS"/>
    <property type="match status" value="1"/>
</dbReference>
<dbReference type="Gene3D" id="3.30.70.3290">
    <property type="match status" value="1"/>
</dbReference>
<dbReference type="Gene3D" id="3.10.129.110">
    <property type="entry name" value="Polyketide synthase dehydratase"/>
    <property type="match status" value="1"/>
</dbReference>
<dbReference type="InterPro" id="IPR014031">
    <property type="entry name" value="Ketoacyl_synth_C"/>
</dbReference>
<dbReference type="InterPro" id="IPR020841">
    <property type="entry name" value="PKS_Beta-ketoAc_synthase_dom"/>
</dbReference>
<feature type="active site" description="Proton donor; for dehydratase activity" evidence="4">
    <location>
        <position position="1147"/>
    </location>
</feature>
<dbReference type="SUPFAM" id="SSF51735">
    <property type="entry name" value="NAD(P)-binding Rossmann-fold domains"/>
    <property type="match status" value="2"/>
</dbReference>
<dbReference type="SUPFAM" id="SSF53901">
    <property type="entry name" value="Thiolase-like"/>
    <property type="match status" value="1"/>
</dbReference>
<evidence type="ECO:0000313" key="11">
    <source>
        <dbReference type="Proteomes" id="UP001597322"/>
    </source>
</evidence>
<dbReference type="InterPro" id="IPR032821">
    <property type="entry name" value="PKS_assoc"/>
</dbReference>
<dbReference type="PROSITE" id="PS00012">
    <property type="entry name" value="PHOSPHOPANTETHEINE"/>
    <property type="match status" value="1"/>
</dbReference>
<evidence type="ECO:0000256" key="3">
    <source>
        <dbReference type="ARBA" id="ARBA00022679"/>
    </source>
</evidence>
<gene>
    <name evidence="10" type="ORF">ACFSE1_08720</name>
</gene>